<name>A0A212J2D2_9BACT</name>
<gene>
    <name evidence="1" type="ORF">KM92DES2_10412</name>
</gene>
<reference evidence="1" key="1">
    <citation type="submission" date="2016-04" db="EMBL/GenBank/DDBJ databases">
        <authorList>
            <person name="Evans L.H."/>
            <person name="Alamgir A."/>
            <person name="Owens N."/>
            <person name="Weber N.D."/>
            <person name="Virtaneva K."/>
            <person name="Barbian K."/>
            <person name="Babar A."/>
            <person name="Rosenke K."/>
        </authorList>
    </citation>
    <scope>NUCLEOTIDE SEQUENCE</scope>
    <source>
        <strain evidence="1">92-2</strain>
    </source>
</reference>
<accession>A0A212J2D2</accession>
<sequence>MLLWRMVSHSRFCAGRVFAGARGHLKKNPLTDRLIYYTSAQCIGESGGPEGLPGLTESSALHGVRGKPQKSAACQHGAIVLSA</sequence>
<protein>
    <submittedName>
        <fullName evidence="1">Uncharacterized protein</fullName>
    </submittedName>
</protein>
<dbReference type="AlphaFoldDB" id="A0A212J2D2"/>
<dbReference type="EMBL" id="FLUP01000001">
    <property type="protein sequence ID" value="SBV93514.1"/>
    <property type="molecule type" value="Genomic_DNA"/>
</dbReference>
<evidence type="ECO:0000313" key="1">
    <source>
        <dbReference type="EMBL" id="SBV93514.1"/>
    </source>
</evidence>
<organism evidence="1">
    <name type="scientific">uncultured Desulfovibrio sp</name>
    <dbReference type="NCBI Taxonomy" id="167968"/>
    <lineage>
        <taxon>Bacteria</taxon>
        <taxon>Pseudomonadati</taxon>
        <taxon>Thermodesulfobacteriota</taxon>
        <taxon>Desulfovibrionia</taxon>
        <taxon>Desulfovibrionales</taxon>
        <taxon>Desulfovibrionaceae</taxon>
        <taxon>Desulfovibrio</taxon>
        <taxon>environmental samples</taxon>
    </lineage>
</organism>
<proteinExistence type="predicted"/>